<comment type="caution">
    <text evidence="2">The sequence shown here is derived from an EMBL/GenBank/DDBJ whole genome shotgun (WGS) entry which is preliminary data.</text>
</comment>
<reference evidence="2 3" key="1">
    <citation type="journal article" date="2018" name="Nat. Ecol. Evol.">
        <title>Shark genomes provide insights into elasmobranch evolution and the origin of vertebrates.</title>
        <authorList>
            <person name="Hara Y"/>
            <person name="Yamaguchi K"/>
            <person name="Onimaru K"/>
            <person name="Kadota M"/>
            <person name="Koyanagi M"/>
            <person name="Keeley SD"/>
            <person name="Tatsumi K"/>
            <person name="Tanaka K"/>
            <person name="Motone F"/>
            <person name="Kageyama Y"/>
            <person name="Nozu R"/>
            <person name="Adachi N"/>
            <person name="Nishimura O"/>
            <person name="Nakagawa R"/>
            <person name="Tanegashima C"/>
            <person name="Kiyatake I"/>
            <person name="Matsumoto R"/>
            <person name="Murakumo K"/>
            <person name="Nishida K"/>
            <person name="Terakita A"/>
            <person name="Kuratani S"/>
            <person name="Sato K"/>
            <person name="Hyodo S Kuraku.S."/>
        </authorList>
    </citation>
    <scope>NUCLEOTIDE SEQUENCE [LARGE SCALE GENOMIC DNA]</scope>
</reference>
<keyword evidence="3" id="KW-1185">Reference proteome</keyword>
<organism evidence="2 3">
    <name type="scientific">Chiloscyllium punctatum</name>
    <name type="common">Brownbanded bambooshark</name>
    <name type="synonym">Hemiscyllium punctatum</name>
    <dbReference type="NCBI Taxonomy" id="137246"/>
    <lineage>
        <taxon>Eukaryota</taxon>
        <taxon>Metazoa</taxon>
        <taxon>Chordata</taxon>
        <taxon>Craniata</taxon>
        <taxon>Vertebrata</taxon>
        <taxon>Chondrichthyes</taxon>
        <taxon>Elasmobranchii</taxon>
        <taxon>Galeomorphii</taxon>
        <taxon>Galeoidea</taxon>
        <taxon>Orectolobiformes</taxon>
        <taxon>Hemiscylliidae</taxon>
        <taxon>Chiloscyllium</taxon>
    </lineage>
</organism>
<dbReference type="Proteomes" id="UP000287033">
    <property type="component" value="Unassembled WGS sequence"/>
</dbReference>
<dbReference type="AlphaFoldDB" id="A0A401TYE5"/>
<evidence type="ECO:0000313" key="3">
    <source>
        <dbReference type="Proteomes" id="UP000287033"/>
    </source>
</evidence>
<feature type="compositionally biased region" description="Basic and acidic residues" evidence="1">
    <location>
        <begin position="25"/>
        <end position="37"/>
    </location>
</feature>
<gene>
    <name evidence="2" type="ORF">chiPu_0032103</name>
</gene>
<evidence type="ECO:0000313" key="2">
    <source>
        <dbReference type="EMBL" id="GCC47672.1"/>
    </source>
</evidence>
<evidence type="ECO:0000256" key="1">
    <source>
        <dbReference type="SAM" id="MobiDB-lite"/>
    </source>
</evidence>
<feature type="region of interest" description="Disordered" evidence="1">
    <location>
        <begin position="1"/>
        <end position="40"/>
    </location>
</feature>
<feature type="non-terminal residue" evidence="2">
    <location>
        <position position="108"/>
    </location>
</feature>
<sequence length="108" mass="11970">MSLRLTHRPYFSQTPNRYQRPVFPDIRRPQEDGEPDCRPPPVARISQVHPHQRQCLHPGLHGDPVLPEECTGLLQPGADPVETGLSLRGAVPEREGRTWGISPAPGSA</sequence>
<accession>A0A401TYE5</accession>
<protein>
    <submittedName>
        <fullName evidence="2">Uncharacterized protein</fullName>
    </submittedName>
</protein>
<name>A0A401TYE5_CHIPU</name>
<proteinExistence type="predicted"/>
<dbReference type="EMBL" id="BEZZ01227778">
    <property type="protein sequence ID" value="GCC47672.1"/>
    <property type="molecule type" value="Genomic_DNA"/>
</dbReference>